<evidence type="ECO:0000256" key="2">
    <source>
        <dbReference type="ARBA" id="ARBA00022679"/>
    </source>
</evidence>
<dbReference type="Gene3D" id="3.40.630.30">
    <property type="match status" value="1"/>
</dbReference>
<evidence type="ECO:0000256" key="4">
    <source>
        <dbReference type="ARBA" id="ARBA00022929"/>
    </source>
</evidence>
<gene>
    <name evidence="7" type="primary">bjaI</name>
    <name evidence="7" type="ORF">GCM10017044_19310</name>
</gene>
<accession>A0A919E6T4</accession>
<evidence type="ECO:0000256" key="1">
    <source>
        <dbReference type="ARBA" id="ARBA00022654"/>
    </source>
</evidence>
<proteinExistence type="inferred from homology"/>
<dbReference type="EC" id="2.3.1.184" evidence="6"/>
<keyword evidence="4 5" id="KW-0071">Autoinducer synthesis</keyword>
<comment type="catalytic activity">
    <reaction evidence="6">
        <text>a fatty acyl-[ACP] + S-adenosyl-L-methionine = an N-acyl-L-homoserine lactone + S-methyl-5'-thioadenosine + holo-[ACP] + H(+)</text>
        <dbReference type="Rhea" id="RHEA:10096"/>
        <dbReference type="Rhea" id="RHEA-COMP:9685"/>
        <dbReference type="Rhea" id="RHEA-COMP:14125"/>
        <dbReference type="ChEBI" id="CHEBI:15378"/>
        <dbReference type="ChEBI" id="CHEBI:17509"/>
        <dbReference type="ChEBI" id="CHEBI:55474"/>
        <dbReference type="ChEBI" id="CHEBI:59789"/>
        <dbReference type="ChEBI" id="CHEBI:64479"/>
        <dbReference type="ChEBI" id="CHEBI:138651"/>
        <dbReference type="EC" id="2.3.1.184"/>
    </reaction>
</comment>
<protein>
    <recommendedName>
        <fullName evidence="6">Acyl-homoserine-lactone synthase</fullName>
        <ecNumber evidence="6">2.3.1.184</ecNumber>
    </recommendedName>
    <alternativeName>
        <fullName evidence="6">Autoinducer synthesis protein</fullName>
    </alternativeName>
</protein>
<dbReference type="AlphaFoldDB" id="A0A919E6T4"/>
<dbReference type="GO" id="GO:0061579">
    <property type="term" value="F:N-acyl homoserine lactone synthase activity"/>
    <property type="evidence" value="ECO:0007669"/>
    <property type="project" value="UniProtKB-UniRule"/>
</dbReference>
<dbReference type="InterPro" id="IPR001690">
    <property type="entry name" value="Autoind_synthase"/>
</dbReference>
<organism evidence="7 8">
    <name type="scientific">Kordiimonas sediminis</name>
    <dbReference type="NCBI Taxonomy" id="1735581"/>
    <lineage>
        <taxon>Bacteria</taxon>
        <taxon>Pseudomonadati</taxon>
        <taxon>Pseudomonadota</taxon>
        <taxon>Alphaproteobacteria</taxon>
        <taxon>Kordiimonadales</taxon>
        <taxon>Kordiimonadaceae</taxon>
        <taxon>Kordiimonas</taxon>
    </lineage>
</organism>
<evidence type="ECO:0000313" key="7">
    <source>
        <dbReference type="EMBL" id="GHF24755.1"/>
    </source>
</evidence>
<dbReference type="InterPro" id="IPR016181">
    <property type="entry name" value="Acyl_CoA_acyltransferase"/>
</dbReference>
<dbReference type="GO" id="GO:0007165">
    <property type="term" value="P:signal transduction"/>
    <property type="evidence" value="ECO:0007669"/>
    <property type="project" value="TreeGrafter"/>
</dbReference>
<reference evidence="7" key="1">
    <citation type="journal article" date="2014" name="Int. J. Syst. Evol. Microbiol.">
        <title>Complete genome sequence of Corynebacterium casei LMG S-19264T (=DSM 44701T), isolated from a smear-ripened cheese.</title>
        <authorList>
            <consortium name="US DOE Joint Genome Institute (JGI-PGF)"/>
            <person name="Walter F."/>
            <person name="Albersmeier A."/>
            <person name="Kalinowski J."/>
            <person name="Ruckert C."/>
        </authorList>
    </citation>
    <scope>NUCLEOTIDE SEQUENCE</scope>
    <source>
        <strain evidence="7">KCTC 42590</strain>
    </source>
</reference>
<keyword evidence="2 6" id="KW-0808">Transferase</keyword>
<comment type="similarity">
    <text evidence="5 6">Belongs to the autoinducer synthase family.</text>
</comment>
<reference evidence="7" key="2">
    <citation type="submission" date="2020-09" db="EMBL/GenBank/DDBJ databases">
        <authorList>
            <person name="Sun Q."/>
            <person name="Kim S."/>
        </authorList>
    </citation>
    <scope>NUCLEOTIDE SEQUENCE</scope>
    <source>
        <strain evidence="7">KCTC 42590</strain>
    </source>
</reference>
<dbReference type="Proteomes" id="UP000630923">
    <property type="component" value="Unassembled WGS sequence"/>
</dbReference>
<name>A0A919E6T4_9PROT</name>
<dbReference type="GO" id="GO:0009372">
    <property type="term" value="P:quorum sensing"/>
    <property type="evidence" value="ECO:0007669"/>
    <property type="project" value="UniProtKB-UniRule"/>
</dbReference>
<dbReference type="Pfam" id="PF00765">
    <property type="entry name" value="Autoind_synth"/>
    <property type="match status" value="1"/>
</dbReference>
<dbReference type="PANTHER" id="PTHR39322">
    <property type="entry name" value="ACYL-HOMOSERINE-LACTONE SYNTHASE"/>
    <property type="match status" value="1"/>
</dbReference>
<dbReference type="PROSITE" id="PS51187">
    <property type="entry name" value="AUTOINDUCER_SYNTH_2"/>
    <property type="match status" value="1"/>
</dbReference>
<evidence type="ECO:0000313" key="8">
    <source>
        <dbReference type="Proteomes" id="UP000630923"/>
    </source>
</evidence>
<evidence type="ECO:0000256" key="6">
    <source>
        <dbReference type="RuleBase" id="RU361135"/>
    </source>
</evidence>
<evidence type="ECO:0000256" key="5">
    <source>
        <dbReference type="PROSITE-ProRule" id="PRU00533"/>
    </source>
</evidence>
<keyword evidence="8" id="KW-1185">Reference proteome</keyword>
<keyword evidence="3 6" id="KW-0949">S-adenosyl-L-methionine</keyword>
<dbReference type="PANTHER" id="PTHR39322:SF1">
    <property type="entry name" value="ISOVALERYL-HOMOSERINE LACTONE SYNTHASE"/>
    <property type="match status" value="1"/>
</dbReference>
<keyword evidence="1 5" id="KW-0673">Quorum sensing</keyword>
<evidence type="ECO:0000256" key="3">
    <source>
        <dbReference type="ARBA" id="ARBA00022691"/>
    </source>
</evidence>
<comment type="caution">
    <text evidence="7">The sequence shown here is derived from an EMBL/GenBank/DDBJ whole genome shotgun (WGS) entry which is preliminary data.</text>
</comment>
<dbReference type="PRINTS" id="PR01549">
    <property type="entry name" value="AUTOINDCRSYN"/>
</dbReference>
<sequence length="208" mass="23730">MIVIINRLNRDDYTDLLDQMYRQRYDIFIKRFGWDLPNDGVLEIDEYDTDDAVYILSVDDEMNIKASMRLCPTMKPHLMADKFAHLCFKGVPTGPSIMEVTRFYSLDHYKRDDLPQHFTGELRAAMLEYALSEGLTQLTCIANLTIIPNMLKTGYDLTPLGLPILKKNECIMAYAINVTHASYIEVCENNDIDGPLLPVSKPGERTAA</sequence>
<dbReference type="RefSeq" id="WP_191252389.1">
    <property type="nucleotide sequence ID" value="NZ_BNCI01000002.1"/>
</dbReference>
<dbReference type="EMBL" id="BNCI01000002">
    <property type="protein sequence ID" value="GHF24755.1"/>
    <property type="molecule type" value="Genomic_DNA"/>
</dbReference>
<dbReference type="SUPFAM" id="SSF55729">
    <property type="entry name" value="Acyl-CoA N-acyltransferases (Nat)"/>
    <property type="match status" value="1"/>
</dbReference>